<dbReference type="InterPro" id="IPR058055">
    <property type="entry name" value="PA-PLA1"/>
</dbReference>
<dbReference type="GO" id="GO:0005737">
    <property type="term" value="C:cytoplasm"/>
    <property type="evidence" value="ECO:0007669"/>
    <property type="project" value="TreeGrafter"/>
</dbReference>
<dbReference type="Pfam" id="PF02862">
    <property type="entry name" value="DDHD"/>
    <property type="match status" value="1"/>
</dbReference>
<dbReference type="RefSeq" id="XP_056035264.1">
    <property type="nucleotide sequence ID" value="XM_056180718.1"/>
</dbReference>
<dbReference type="PANTHER" id="PTHR23509:SF10">
    <property type="entry name" value="LD21067P"/>
    <property type="match status" value="1"/>
</dbReference>
<dbReference type="SMART" id="SM01127">
    <property type="entry name" value="DDHD"/>
    <property type="match status" value="1"/>
</dbReference>
<accession>A0AAE9W6S3</accession>
<dbReference type="InterPro" id="IPR004177">
    <property type="entry name" value="DDHD_dom"/>
</dbReference>
<reference evidence="3 4" key="1">
    <citation type="journal article" date="2023" name="G3 (Bethesda)">
        <title>A high-quality reference genome for the fission yeast Schizosaccharomyces osmophilus.</title>
        <authorList>
            <person name="Jia G.S."/>
            <person name="Zhang W.C."/>
            <person name="Liang Y."/>
            <person name="Liu X.H."/>
            <person name="Rhind N."/>
            <person name="Pidoux A."/>
            <person name="Brysch-Herzberg M."/>
            <person name="Du L.L."/>
        </authorList>
    </citation>
    <scope>NUCLEOTIDE SEQUENCE [LARGE SCALE GENOMIC DNA]</scope>
    <source>
        <strain evidence="3 4">CBS 15793</strain>
    </source>
</reference>
<gene>
    <name evidence="3" type="ORF">SOMG_01925</name>
</gene>
<organism evidence="3 4">
    <name type="scientific">Schizosaccharomyces osmophilus</name>
    <dbReference type="NCBI Taxonomy" id="2545709"/>
    <lineage>
        <taxon>Eukaryota</taxon>
        <taxon>Fungi</taxon>
        <taxon>Dikarya</taxon>
        <taxon>Ascomycota</taxon>
        <taxon>Taphrinomycotina</taxon>
        <taxon>Schizosaccharomycetes</taxon>
        <taxon>Schizosaccharomycetales</taxon>
        <taxon>Schizosaccharomycetaceae</taxon>
        <taxon>Schizosaccharomyces</taxon>
    </lineage>
</organism>
<evidence type="ECO:0000256" key="1">
    <source>
        <dbReference type="SAM" id="MobiDB-lite"/>
    </source>
</evidence>
<keyword evidence="4" id="KW-1185">Reference proteome</keyword>
<dbReference type="EMBL" id="CP115611">
    <property type="protein sequence ID" value="WBW71021.1"/>
    <property type="molecule type" value="Genomic_DNA"/>
</dbReference>
<dbReference type="Proteomes" id="UP001212411">
    <property type="component" value="Chromosome 1"/>
</dbReference>
<proteinExistence type="predicted"/>
<dbReference type="PANTHER" id="PTHR23509">
    <property type="entry name" value="PA-PL1 PHOSPHOLIPASE FAMILY"/>
    <property type="match status" value="1"/>
</dbReference>
<name>A0AAE9W6S3_9SCHI</name>
<dbReference type="InterPro" id="IPR057826">
    <property type="entry name" value="WWE_C20G8.02"/>
</dbReference>
<dbReference type="KEGG" id="som:SOMG_01925"/>
<dbReference type="PROSITE" id="PS51043">
    <property type="entry name" value="DDHD"/>
    <property type="match status" value="1"/>
</dbReference>
<dbReference type="GO" id="GO:0004620">
    <property type="term" value="F:phospholipase activity"/>
    <property type="evidence" value="ECO:0007669"/>
    <property type="project" value="TreeGrafter"/>
</dbReference>
<dbReference type="GO" id="GO:0046872">
    <property type="term" value="F:metal ion binding"/>
    <property type="evidence" value="ECO:0007669"/>
    <property type="project" value="InterPro"/>
</dbReference>
<dbReference type="Pfam" id="PF23463">
    <property type="entry name" value="WWE_2"/>
    <property type="match status" value="1"/>
</dbReference>
<dbReference type="AlphaFoldDB" id="A0AAE9W6S3"/>
<dbReference type="SUPFAM" id="SSF53474">
    <property type="entry name" value="alpha/beta-Hydrolases"/>
    <property type="match status" value="1"/>
</dbReference>
<feature type="compositionally biased region" description="Low complexity" evidence="1">
    <location>
        <begin position="246"/>
        <end position="275"/>
    </location>
</feature>
<evidence type="ECO:0000259" key="2">
    <source>
        <dbReference type="PROSITE" id="PS51043"/>
    </source>
</evidence>
<sequence length="703" mass="79532">MENRTEWPLKHVQPPKVPFRHQLSKSVADAPSLRVQWFYAIDRPVKKSKTGILETKKSKNFKPFSVEDSDRIEAAYQNTEDLDDQSDTIRVNEDYLYAVNVISRELFPIYWDGPVFRILRGTWFYTRGDKLYPCEENLALQIEEGYLNICPHREKVGEKVEEKVDNSMSTQAKTWALLGKYTGAFIEYSGERSARMHFGGFYRNVSTKFFTKMSYSANHRSDKLIRGYDASSSVTATPDIKSTANSTVDDLSSSSTLINDSSEPNELLSPSLTESASEIPISTDAAHIKSTPDREINHLILCCHGIGQKMGERVETVNFVRDINEFRKTLKKTFNASPDLQALYPNFKGGGNGIQCLPLLWRQDIHFGMARDSKSEFNEEDESDCFDVSKDLALDDLSEDPNPSLESINIPTVVGLRSIISDVLLDVLLYCQPKYREKILVAVVKRLNRLYRLYLKHNPTFRGQVSLLGHSLGALILFDIVRFQGNIRYPRLQLDFPVNNFFTLGSPLGLFQMLNGKRIAGPTPRNAIARSVSCSENHADSAVSVLRCNNFYNIFHPTDPISYRVEPLIVKKMTRLKPQSIPHFRPQSDDNSSGVGHRLADGALNVLSGLRSGIANTLILKSLSYASVFNEATANQKEQDVGESNQAYQIDERMYRLNKTGRVDFMLQEGSLDTSYSYVSAMNAHSNYWKNADLAHFILTQLL</sequence>
<dbReference type="InterPro" id="IPR029058">
    <property type="entry name" value="AB_hydrolase_fold"/>
</dbReference>
<dbReference type="GeneID" id="80875407"/>
<feature type="domain" description="DDHD" evidence="2">
    <location>
        <begin position="494"/>
        <end position="703"/>
    </location>
</feature>
<evidence type="ECO:0000313" key="4">
    <source>
        <dbReference type="Proteomes" id="UP001212411"/>
    </source>
</evidence>
<protein>
    <submittedName>
        <fullName evidence="3">Mitochondrial DDHD family phospholipase</fullName>
    </submittedName>
</protein>
<evidence type="ECO:0000313" key="3">
    <source>
        <dbReference type="EMBL" id="WBW71021.1"/>
    </source>
</evidence>
<feature type="region of interest" description="Disordered" evidence="1">
    <location>
        <begin position="239"/>
        <end position="276"/>
    </location>
</feature>